<dbReference type="RefSeq" id="XP_004183751.1">
    <property type="nucleotide sequence ID" value="XM_004183703.1"/>
</dbReference>
<dbReference type="OrthoDB" id="18172at2759"/>
<dbReference type="InterPro" id="IPR053215">
    <property type="entry name" value="TKL_Ser/Thr_kinase"/>
</dbReference>
<dbReference type="GO" id="GO:0005524">
    <property type="term" value="F:ATP binding"/>
    <property type="evidence" value="ECO:0007669"/>
    <property type="project" value="InterPro"/>
</dbReference>
<dbReference type="EMBL" id="KB207130">
    <property type="protein sequence ID" value="ELP84405.1"/>
    <property type="molecule type" value="Genomic_DNA"/>
</dbReference>
<dbReference type="PANTHER" id="PTHR45756">
    <property type="entry name" value="PALMITOYLTRANSFERASE"/>
    <property type="match status" value="1"/>
</dbReference>
<sequence length="792" mass="89745">MYKFDLVYYYHKQLKSIIKSGGKYISHMFFDNNKYVTCENNTRDCVNKTYAIQCSDGYFMNKAGNCIRTRFCKELFGGICAALGGTFDYQKHEFKKCDEKCLFCLRGVCSICASNSILINEKCQSKGYGEKIVYSHSVISCNDGYYNHQNSCHLCKRTFLSCELCDKKKCTKCISGYSLDTSLNCAISITISSTLKTTTQCPRGYTSSENGKCQASITHCLYFIENVCYQCESNYVLLHGKCYQGTITQSDNCEMFTPIGCLRCAKGYYIDKNNKCSKCNTKCTECTENSEKCQSCITGTVLSNGKCLTIFALEGVCNLYDANGQCAQCVDGYYISNSLCFKCTFPCAICKDDIKCDKCDKKYFVNENGICESVYNITNCGKFSETLGCLKCSDGYYKSGLRCIQCKQNCSLCTTAELCNKCSNNMVLSTGICKERLYINRCVNVTNSLCERCNFWYVKSDDTISCDKINMIKILLIVIFGCIILLILITIIMSFVGLYIIQTHHLNVERKKNGIFSIRCVREPIKQLIDKIYTNSSILDFGVDLPVNRMCIKTVVFANKSKYCVKLQLVYIHRKSYKITISPKVVTLRPRDACLFTIEISPTYSGDFKSSLTLSCVFLERGVELTKRIPLIFSTALSTWIDNSSITNMTEICRGGVGIIFKATYKGRTVAVKKIRQFKNVKDDEFITEVDMLQKIRNPFIVEFIGAVAQNGKHMIVMEYIINGSLDQIIKKYKVKCSHTDVLQCDDIILPLTIRYKILLDATKGVNYLHLNGIFHRDIKPGNILCKKREFV</sequence>
<feature type="transmembrane region" description="Helical" evidence="2">
    <location>
        <begin position="474"/>
        <end position="501"/>
    </location>
</feature>
<dbReference type="PROSITE" id="PS50011">
    <property type="entry name" value="PROTEIN_KINASE_DOM"/>
    <property type="match status" value="1"/>
</dbReference>
<dbReference type="InterPro" id="IPR000719">
    <property type="entry name" value="Prot_kinase_dom"/>
</dbReference>
<evidence type="ECO:0000313" key="5">
    <source>
        <dbReference type="EMBL" id="ELP84405.1"/>
    </source>
</evidence>
<gene>
    <name evidence="5" type="ORF">EIN_091280</name>
</gene>
<accession>A0A0A1TVI2</accession>
<evidence type="ECO:0000256" key="2">
    <source>
        <dbReference type="SAM" id="Phobius"/>
    </source>
</evidence>
<keyword evidence="2" id="KW-0812">Transmembrane</keyword>
<dbReference type="InterPro" id="IPR001368">
    <property type="entry name" value="TNFR/NGFR_Cys_rich_reg"/>
</dbReference>
<evidence type="ECO:0000259" key="3">
    <source>
        <dbReference type="PROSITE" id="PS50011"/>
    </source>
</evidence>
<dbReference type="InterPro" id="IPR013783">
    <property type="entry name" value="Ig-like_fold"/>
</dbReference>
<dbReference type="InterPro" id="IPR008271">
    <property type="entry name" value="Ser/Thr_kinase_AS"/>
</dbReference>
<keyword evidence="2" id="KW-1133">Transmembrane helix</keyword>
<proteinExistence type="predicted"/>
<reference evidence="5 6" key="1">
    <citation type="submission" date="2012-10" db="EMBL/GenBank/DDBJ databases">
        <authorList>
            <person name="Zafar N."/>
            <person name="Inman J."/>
            <person name="Hall N."/>
            <person name="Lorenzi H."/>
            <person name="Caler E."/>
        </authorList>
    </citation>
    <scope>NUCLEOTIDE SEQUENCE [LARGE SCALE GENOMIC DNA]</scope>
    <source>
        <strain evidence="5 6">IP1</strain>
    </source>
</reference>
<dbReference type="Proteomes" id="UP000014680">
    <property type="component" value="Unassembled WGS sequence"/>
</dbReference>
<keyword evidence="6" id="KW-1185">Reference proteome</keyword>
<dbReference type="KEGG" id="eiv:EIN_091280"/>
<feature type="disulfide bond" evidence="1">
    <location>
        <begin position="264"/>
        <end position="279"/>
    </location>
</feature>
<protein>
    <recommendedName>
        <fullName evidence="7">Protein serine/threonine kinase</fullName>
    </recommendedName>
</protein>
<dbReference type="PROSITE" id="PS50050">
    <property type="entry name" value="TNFR_NGFR_2"/>
    <property type="match status" value="1"/>
</dbReference>
<name>A0A0A1TVI2_ENTIV</name>
<evidence type="ECO:0000259" key="4">
    <source>
        <dbReference type="PROSITE" id="PS50050"/>
    </source>
</evidence>
<dbReference type="InterPro" id="IPR006212">
    <property type="entry name" value="Furin_repeat"/>
</dbReference>
<dbReference type="AlphaFoldDB" id="A0A0A1TVI2"/>
<dbReference type="SUPFAM" id="SSF57184">
    <property type="entry name" value="Growth factor receptor domain"/>
    <property type="match status" value="3"/>
</dbReference>
<feature type="non-terminal residue" evidence="5">
    <location>
        <position position="792"/>
    </location>
</feature>
<dbReference type="VEuPathDB" id="AmoebaDB:EIN_091280"/>
<evidence type="ECO:0000256" key="1">
    <source>
        <dbReference type="PROSITE-ProRule" id="PRU00206"/>
    </source>
</evidence>
<dbReference type="SUPFAM" id="SSF56112">
    <property type="entry name" value="Protein kinase-like (PK-like)"/>
    <property type="match status" value="1"/>
</dbReference>
<dbReference type="Gene3D" id="2.10.220.10">
    <property type="entry name" value="Hormone Receptor, Insulin-like Growth Factor Receptor 1, Chain A, domain 2"/>
    <property type="match status" value="2"/>
</dbReference>
<comment type="caution">
    <text evidence="1">Lacks conserved residue(s) required for the propagation of feature annotation.</text>
</comment>
<dbReference type="PANTHER" id="PTHR45756:SF1">
    <property type="entry name" value="PROTEIN KINASE DOMAIN CONTAINING PROTEIN"/>
    <property type="match status" value="1"/>
</dbReference>
<keyword evidence="1" id="KW-1015">Disulfide bond</keyword>
<organism evidence="5 6">
    <name type="scientific">Entamoeba invadens IP1</name>
    <dbReference type="NCBI Taxonomy" id="370355"/>
    <lineage>
        <taxon>Eukaryota</taxon>
        <taxon>Amoebozoa</taxon>
        <taxon>Evosea</taxon>
        <taxon>Archamoebae</taxon>
        <taxon>Mastigamoebida</taxon>
        <taxon>Entamoebidae</taxon>
        <taxon>Entamoeba</taxon>
    </lineage>
</organism>
<dbReference type="GeneID" id="14883352"/>
<feature type="repeat" description="TNFR-Cys" evidence="1">
    <location>
        <begin position="263"/>
        <end position="307"/>
    </location>
</feature>
<evidence type="ECO:0000313" key="6">
    <source>
        <dbReference type="Proteomes" id="UP000014680"/>
    </source>
</evidence>
<dbReference type="SMART" id="SM00220">
    <property type="entry name" value="S_TKc"/>
    <property type="match status" value="1"/>
</dbReference>
<dbReference type="Gene3D" id="2.60.40.10">
    <property type="entry name" value="Immunoglobulins"/>
    <property type="match status" value="1"/>
</dbReference>
<feature type="domain" description="TNFR-Cys" evidence="4">
    <location>
        <begin position="263"/>
        <end position="307"/>
    </location>
</feature>
<feature type="domain" description="Protein kinase" evidence="3">
    <location>
        <begin position="646"/>
        <end position="792"/>
    </location>
</feature>
<dbReference type="SMART" id="SM00261">
    <property type="entry name" value="FU"/>
    <property type="match status" value="4"/>
</dbReference>
<dbReference type="GO" id="GO:0004672">
    <property type="term" value="F:protein kinase activity"/>
    <property type="evidence" value="ECO:0007669"/>
    <property type="project" value="InterPro"/>
</dbReference>
<dbReference type="Gene3D" id="1.10.510.10">
    <property type="entry name" value="Transferase(Phosphotransferase) domain 1"/>
    <property type="match status" value="1"/>
</dbReference>
<keyword evidence="2" id="KW-0472">Membrane</keyword>
<feature type="non-terminal residue" evidence="5">
    <location>
        <position position="1"/>
    </location>
</feature>
<dbReference type="PROSITE" id="PS00108">
    <property type="entry name" value="PROTEIN_KINASE_ST"/>
    <property type="match status" value="1"/>
</dbReference>
<dbReference type="InterPro" id="IPR011009">
    <property type="entry name" value="Kinase-like_dom_sf"/>
</dbReference>
<dbReference type="Pfam" id="PF00069">
    <property type="entry name" value="Pkinase"/>
    <property type="match status" value="1"/>
</dbReference>
<dbReference type="InterPro" id="IPR009030">
    <property type="entry name" value="Growth_fac_rcpt_cys_sf"/>
</dbReference>
<feature type="disulfide bond" evidence="1">
    <location>
        <begin position="283"/>
        <end position="296"/>
    </location>
</feature>
<evidence type="ECO:0008006" key="7">
    <source>
        <dbReference type="Google" id="ProtNLM"/>
    </source>
</evidence>